<evidence type="ECO:0000313" key="1">
    <source>
        <dbReference type="EMBL" id="ABA06375.1"/>
    </source>
</evidence>
<dbReference type="AlphaFoldDB" id="Q3SMW6"/>
<sequence>MKARLESVGVTEKHLAIQIAINGQDFWQSGTAGFSCGQQGISSGIDAMEISEAAATTAPLTDPVNGPAISPTIARIGSNLRSQMPTLMIGKWHRLRVLGRRGK</sequence>
<evidence type="ECO:0000313" key="2">
    <source>
        <dbReference type="Proteomes" id="UP000002531"/>
    </source>
</evidence>
<dbReference type="Proteomes" id="UP000002531">
    <property type="component" value="Chromosome"/>
</dbReference>
<dbReference type="KEGG" id="nwi:Nwi_3128"/>
<reference evidence="1 2" key="1">
    <citation type="journal article" date="2006" name="Appl. Environ. Microbiol.">
        <title>Genome sequence of the chemolithoautotrophic nitrite-oxidizing bacterium Nitrobacter winogradskyi Nb-255.</title>
        <authorList>
            <person name="Starkenburg S.R."/>
            <person name="Chain P.S."/>
            <person name="Sayavedra-Soto L.A."/>
            <person name="Hauser L."/>
            <person name="Land M.L."/>
            <person name="Larimer F.W."/>
            <person name="Malfatti S.A."/>
            <person name="Klotz M.G."/>
            <person name="Bottomley P.J."/>
            <person name="Arp D.J."/>
            <person name="Hickey W.J."/>
        </authorList>
    </citation>
    <scope>NUCLEOTIDE SEQUENCE [LARGE SCALE GENOMIC DNA]</scope>
    <source>
        <strain evidence="2">ATCC 25391 / DSM 10237 / CIP 104748 / NCIMB 11846 / Nb-255</strain>
    </source>
</reference>
<organism evidence="1 2">
    <name type="scientific">Nitrobacter winogradskyi (strain ATCC 25391 / DSM 10237 / CIP 104748 / NCIMB 11846 / Nb-255)</name>
    <dbReference type="NCBI Taxonomy" id="323098"/>
    <lineage>
        <taxon>Bacteria</taxon>
        <taxon>Pseudomonadati</taxon>
        <taxon>Pseudomonadota</taxon>
        <taxon>Alphaproteobacteria</taxon>
        <taxon>Hyphomicrobiales</taxon>
        <taxon>Nitrobacteraceae</taxon>
        <taxon>Nitrobacter</taxon>
    </lineage>
</organism>
<gene>
    <name evidence="1" type="ordered locus">Nwi_3128</name>
</gene>
<dbReference type="HOGENOM" id="CLU_2260805_0_0_5"/>
<name>Q3SMW6_NITWN</name>
<protein>
    <submittedName>
        <fullName evidence="1">Uncharacterized protein</fullName>
    </submittedName>
</protein>
<dbReference type="EMBL" id="CP000115">
    <property type="protein sequence ID" value="ABA06375.1"/>
    <property type="molecule type" value="Genomic_DNA"/>
</dbReference>
<accession>Q3SMW6</accession>
<dbReference type="RefSeq" id="WP_011316283.1">
    <property type="nucleotide sequence ID" value="NC_007406.1"/>
</dbReference>
<proteinExistence type="predicted"/>
<keyword evidence="2" id="KW-1185">Reference proteome</keyword>
<dbReference type="STRING" id="323098.Nwi_3128"/>